<evidence type="ECO:0000256" key="2">
    <source>
        <dbReference type="ARBA" id="ARBA00022475"/>
    </source>
</evidence>
<name>A0A6J5Y8L5_9ZZZZ</name>
<evidence type="ECO:0000256" key="6">
    <source>
        <dbReference type="SAM" id="Phobius"/>
    </source>
</evidence>
<organism evidence="8">
    <name type="scientific">freshwater metagenome</name>
    <dbReference type="NCBI Taxonomy" id="449393"/>
    <lineage>
        <taxon>unclassified sequences</taxon>
        <taxon>metagenomes</taxon>
        <taxon>ecological metagenomes</taxon>
    </lineage>
</organism>
<keyword evidence="3 6" id="KW-0812">Transmembrane</keyword>
<dbReference type="PANTHER" id="PTHR30619:SF7">
    <property type="entry name" value="BETA-LACTAMASE DOMAIN PROTEIN"/>
    <property type="match status" value="1"/>
</dbReference>
<evidence type="ECO:0000313" key="8">
    <source>
        <dbReference type="EMBL" id="CAB4322484.1"/>
    </source>
</evidence>
<feature type="transmembrane region" description="Helical" evidence="6">
    <location>
        <begin position="222"/>
        <end position="243"/>
    </location>
</feature>
<evidence type="ECO:0000256" key="1">
    <source>
        <dbReference type="ARBA" id="ARBA00004651"/>
    </source>
</evidence>
<accession>A0A6J5Y8L5</accession>
<protein>
    <submittedName>
        <fullName evidence="8">Unannotated protein</fullName>
    </submittedName>
</protein>
<evidence type="ECO:0000259" key="7">
    <source>
        <dbReference type="Pfam" id="PF03772"/>
    </source>
</evidence>
<feature type="transmembrane region" description="Helical" evidence="6">
    <location>
        <begin position="434"/>
        <end position="454"/>
    </location>
</feature>
<dbReference type="Pfam" id="PF03772">
    <property type="entry name" value="Competence"/>
    <property type="match status" value="1"/>
</dbReference>
<dbReference type="PANTHER" id="PTHR30619">
    <property type="entry name" value="DNA INTERNALIZATION/COMPETENCE PROTEIN COMEC/REC2"/>
    <property type="match status" value="1"/>
</dbReference>
<feature type="transmembrane region" description="Helical" evidence="6">
    <location>
        <begin position="346"/>
        <end position="368"/>
    </location>
</feature>
<feature type="transmembrane region" description="Helical" evidence="6">
    <location>
        <begin position="296"/>
        <end position="314"/>
    </location>
</feature>
<feature type="domain" description="ComEC/Rec2-related protein" evidence="7">
    <location>
        <begin position="202"/>
        <end position="449"/>
    </location>
</feature>
<comment type="subcellular location">
    <subcellularLocation>
        <location evidence="1">Cell membrane</location>
        <topology evidence="1">Multi-pass membrane protein</topology>
    </subcellularLocation>
</comment>
<feature type="transmembrane region" description="Helical" evidence="6">
    <location>
        <begin position="249"/>
        <end position="266"/>
    </location>
</feature>
<feature type="transmembrane region" description="Helical" evidence="6">
    <location>
        <begin position="21"/>
        <end position="37"/>
    </location>
</feature>
<keyword evidence="4 6" id="KW-1133">Transmembrane helix</keyword>
<keyword evidence="2" id="KW-1003">Cell membrane</keyword>
<evidence type="ECO:0000256" key="3">
    <source>
        <dbReference type="ARBA" id="ARBA00022692"/>
    </source>
</evidence>
<dbReference type="InterPro" id="IPR052159">
    <property type="entry name" value="Competence_DNA_uptake"/>
</dbReference>
<keyword evidence="5 6" id="KW-0472">Membrane</keyword>
<dbReference type="EMBL" id="CAEMXZ010000005">
    <property type="protein sequence ID" value="CAB4322484.1"/>
    <property type="molecule type" value="Genomic_DNA"/>
</dbReference>
<dbReference type="InterPro" id="IPR004477">
    <property type="entry name" value="ComEC_N"/>
</dbReference>
<dbReference type="NCBIfam" id="TIGR00360">
    <property type="entry name" value="ComEC_N-term"/>
    <property type="match status" value="1"/>
</dbReference>
<dbReference type="GO" id="GO:0005886">
    <property type="term" value="C:plasma membrane"/>
    <property type="evidence" value="ECO:0007669"/>
    <property type="project" value="UniProtKB-SubCell"/>
</dbReference>
<reference evidence="8" key="1">
    <citation type="submission" date="2020-05" db="EMBL/GenBank/DDBJ databases">
        <authorList>
            <person name="Chiriac C."/>
            <person name="Salcher M."/>
            <person name="Ghai R."/>
            <person name="Kavagutti S V."/>
        </authorList>
    </citation>
    <scope>NUCLEOTIDE SEQUENCE</scope>
</reference>
<dbReference type="AlphaFoldDB" id="A0A6J5Y8L5"/>
<gene>
    <name evidence="8" type="ORF">UFOPK1392_00219</name>
</gene>
<feature type="transmembrane region" description="Helical" evidence="6">
    <location>
        <begin position="380"/>
        <end position="403"/>
    </location>
</feature>
<proteinExistence type="predicted"/>
<feature type="transmembrane region" description="Helical" evidence="6">
    <location>
        <begin position="273"/>
        <end position="290"/>
    </location>
</feature>
<evidence type="ECO:0000256" key="5">
    <source>
        <dbReference type="ARBA" id="ARBA00023136"/>
    </source>
</evidence>
<evidence type="ECO:0000256" key="4">
    <source>
        <dbReference type="ARBA" id="ARBA00022989"/>
    </source>
</evidence>
<sequence length="605" mass="63666">MISLPGQRVGSGRRRLHADSWAVSLAVAAFVGAMHPLPVPVWVAASALIATMVVARPLPLILGVTMLSCSLASQAVAGSHPLPQGQFNGIVQLATDPTVEHGRVTAEVRTEQGRLQLSAESSMARALVSGAAGDRFVADGGIRELRFAMPWRHLRGVLEVRSISSALDPTPAVAFVNKVRSVIATGARVLPSALRPIQLGFVIGDDRGTSPVVRYDFEKAGLAHLMVVSGENLGFLLILARPVLRGAGLRRRFMYCAALLMVFMAITRFEPSVLRASAMAAVLAITILSGRPASSLRVLSLAVVGVVLLDPLIVHSIGFRLSVAATAGIVLLARRLAGILPLPRSVGLALAVPVSAQIGVAPIALFSFGPPSLLAIPANVAAAPAAAFIMMWGSTVGVLAGFVPDLPASLLFWPDRIALEWVTGVASVAAENRIGPFVGAAAVALVVMIGIRAIRRRSERWMLLLFALVVFLPLVVQARTLIGAGEAGCFDVARARICQSSGGDHLVVASVGGDADVTALLSRLDSRGIDRIDLLIRTSSSASARRAIAELSERLDVRRLVSFEDISGTERASAQSLRVGTIAVTIRPSRDRLEVSMIDGFDGPR</sequence>
<feature type="transmembrane region" description="Helical" evidence="6">
    <location>
        <begin position="461"/>
        <end position="482"/>
    </location>
</feature>